<sequence>MPYTKDKPSIYFEKEGNGPALLFIPPPAMGHLTFRYQRKLQKWCTVITFDIRGDCRSEESDHPINMELLIKDVLRILDTNEIKKAIICGYSNGGVIAQAFASLYPERTLGLILIGGYYKVSSFLLRQEYKLGIWVAKKRLINILALALSKNHFRNSDAANEIYQEIRKTDPSSLVRQYITGLKYINTNNLEQINVPLLLIYGAHDFYIHKYQYLYEEKVKDVEIAFIEKSKHQVPTKYYNECNAIILNWMKNKLLL</sequence>
<keyword evidence="4" id="KW-1185">Reference proteome</keyword>
<dbReference type="Gene3D" id="3.40.50.1820">
    <property type="entry name" value="alpha/beta hydrolase"/>
    <property type="match status" value="1"/>
</dbReference>
<evidence type="ECO:0000313" key="3">
    <source>
        <dbReference type="EMBL" id="SER98584.1"/>
    </source>
</evidence>
<dbReference type="GO" id="GO:0016020">
    <property type="term" value="C:membrane"/>
    <property type="evidence" value="ECO:0007669"/>
    <property type="project" value="TreeGrafter"/>
</dbReference>
<dbReference type="InterPro" id="IPR050266">
    <property type="entry name" value="AB_hydrolase_sf"/>
</dbReference>
<dbReference type="RefSeq" id="WP_089742041.1">
    <property type="nucleotide sequence ID" value="NZ_FOGL01000014.1"/>
</dbReference>
<protein>
    <submittedName>
        <fullName evidence="3">Pimeloyl-ACP methyl ester carboxylesterase</fullName>
    </submittedName>
</protein>
<dbReference type="GO" id="GO:0016787">
    <property type="term" value="F:hydrolase activity"/>
    <property type="evidence" value="ECO:0007669"/>
    <property type="project" value="UniProtKB-KW"/>
</dbReference>
<dbReference type="InterPro" id="IPR029058">
    <property type="entry name" value="AB_hydrolase_fold"/>
</dbReference>
<dbReference type="Proteomes" id="UP000199687">
    <property type="component" value="Unassembled WGS sequence"/>
</dbReference>
<dbReference type="SUPFAM" id="SSF53474">
    <property type="entry name" value="alpha/beta-Hydrolases"/>
    <property type="match status" value="1"/>
</dbReference>
<feature type="domain" description="AB hydrolase-1" evidence="2">
    <location>
        <begin position="31"/>
        <end position="216"/>
    </location>
</feature>
<organism evidence="3 4">
    <name type="scientific">Gracilibacillus ureilyticus</name>
    <dbReference type="NCBI Taxonomy" id="531814"/>
    <lineage>
        <taxon>Bacteria</taxon>
        <taxon>Bacillati</taxon>
        <taxon>Bacillota</taxon>
        <taxon>Bacilli</taxon>
        <taxon>Bacillales</taxon>
        <taxon>Bacillaceae</taxon>
        <taxon>Gracilibacillus</taxon>
    </lineage>
</organism>
<dbReference type="PANTHER" id="PTHR43798">
    <property type="entry name" value="MONOACYLGLYCEROL LIPASE"/>
    <property type="match status" value="1"/>
</dbReference>
<reference evidence="3 4" key="1">
    <citation type="submission" date="2016-10" db="EMBL/GenBank/DDBJ databases">
        <authorList>
            <person name="de Groot N.N."/>
        </authorList>
    </citation>
    <scope>NUCLEOTIDE SEQUENCE [LARGE SCALE GENOMIC DNA]</scope>
    <source>
        <strain evidence="3 4">CGMCC 1.7727</strain>
    </source>
</reference>
<evidence type="ECO:0000313" key="4">
    <source>
        <dbReference type="Proteomes" id="UP000199687"/>
    </source>
</evidence>
<accession>A0A1H9TNK2</accession>
<proteinExistence type="predicted"/>
<dbReference type="Pfam" id="PF00561">
    <property type="entry name" value="Abhydrolase_1"/>
    <property type="match status" value="1"/>
</dbReference>
<evidence type="ECO:0000259" key="2">
    <source>
        <dbReference type="Pfam" id="PF00561"/>
    </source>
</evidence>
<keyword evidence="1" id="KW-0378">Hydrolase</keyword>
<dbReference type="EMBL" id="FOGL01000014">
    <property type="protein sequence ID" value="SER98584.1"/>
    <property type="molecule type" value="Genomic_DNA"/>
</dbReference>
<name>A0A1H9TNK2_9BACI</name>
<evidence type="ECO:0000256" key="1">
    <source>
        <dbReference type="ARBA" id="ARBA00022801"/>
    </source>
</evidence>
<dbReference type="InterPro" id="IPR000073">
    <property type="entry name" value="AB_hydrolase_1"/>
</dbReference>
<dbReference type="AlphaFoldDB" id="A0A1H9TNK2"/>
<dbReference type="PANTHER" id="PTHR43798:SF31">
    <property type="entry name" value="AB HYDROLASE SUPERFAMILY PROTEIN YCLE"/>
    <property type="match status" value="1"/>
</dbReference>
<dbReference type="OrthoDB" id="9805423at2"/>
<gene>
    <name evidence="3" type="ORF">SAMN04487944_11488</name>
</gene>
<dbReference type="STRING" id="531814.SAMN04487944_11488"/>